<comment type="caution">
    <text evidence="3">The sequence shown here is derived from an EMBL/GenBank/DDBJ whole genome shotgun (WGS) entry which is preliminary data.</text>
</comment>
<dbReference type="PROSITE" id="PS51318">
    <property type="entry name" value="TAT"/>
    <property type="match status" value="1"/>
</dbReference>
<evidence type="ECO:0000313" key="4">
    <source>
        <dbReference type="Proteomes" id="UP000278332"/>
    </source>
</evidence>
<dbReference type="RefSeq" id="WP_025259089.1">
    <property type="nucleotide sequence ID" value="NZ_BLVX01000001.1"/>
</dbReference>
<organism evidence="3 4">
    <name type="scientific">Pseudomonas cichorii</name>
    <dbReference type="NCBI Taxonomy" id="36746"/>
    <lineage>
        <taxon>Bacteria</taxon>
        <taxon>Pseudomonadati</taxon>
        <taxon>Pseudomonadota</taxon>
        <taxon>Gammaproteobacteria</taxon>
        <taxon>Pseudomonadales</taxon>
        <taxon>Pseudomonadaceae</taxon>
        <taxon>Pseudomonas</taxon>
    </lineage>
</organism>
<dbReference type="InterPro" id="IPR023210">
    <property type="entry name" value="NADP_OxRdtase_dom"/>
</dbReference>
<dbReference type="Proteomes" id="UP000614982">
    <property type="component" value="Unassembled WGS sequence"/>
</dbReference>
<sequence>MRDIAPIYRRDALKLLGAGAVASLAGTLLPSSLASAATPAAALPPGLITRRIPSSAELLPAIGLGTFLTFDVIAGEQREFVRQVLQASWEKGVRVIDTSPLYGTGEVSVGDYATALGIGEQIFIANKIWSTGDFLADESHALASLKQSESRLWRKRIDLMQCHSLVNVEVIAPYLNAWKKEGLIRYTGVTHYLNDYLQALQGWVEKGGLDFVQVQYSIFNRAAEQRVLPAAADKGVAVLTNMPFEKARLFKLVEGQEVPAFAHEAGIRSWSHYFLKWVISHPAVTCALPATSNPEHARENALAMYGELPDKALRERMVRHIEGLPGFGELARMAPYPGKRYPGVIARAQGALRTRLSDG</sequence>
<dbReference type="OrthoDB" id="8563187at2"/>
<dbReference type="GeneID" id="93658130"/>
<protein>
    <submittedName>
        <fullName evidence="2">Oxidoreductase</fullName>
    </submittedName>
    <submittedName>
        <fullName evidence="3">Twin-arginine translocation pathway signal</fullName>
    </submittedName>
</protein>
<feature type="domain" description="NADP-dependent oxidoreductase" evidence="1">
    <location>
        <begin position="62"/>
        <end position="312"/>
    </location>
</feature>
<evidence type="ECO:0000259" key="1">
    <source>
        <dbReference type="Pfam" id="PF00248"/>
    </source>
</evidence>
<dbReference type="CDD" id="cd19095">
    <property type="entry name" value="AKR_PA4992-like"/>
    <property type="match status" value="1"/>
</dbReference>
<evidence type="ECO:0000313" key="5">
    <source>
        <dbReference type="Proteomes" id="UP000614982"/>
    </source>
</evidence>
<dbReference type="AlphaFoldDB" id="A0A3M4VFD5"/>
<dbReference type="Pfam" id="PF00248">
    <property type="entry name" value="Aldo_ket_red"/>
    <property type="match status" value="1"/>
</dbReference>
<dbReference type="PANTHER" id="PTHR43638:SF3">
    <property type="entry name" value="ALDEHYDE REDUCTASE"/>
    <property type="match status" value="1"/>
</dbReference>
<proteinExistence type="predicted"/>
<dbReference type="Gene3D" id="3.20.20.100">
    <property type="entry name" value="NADP-dependent oxidoreductase domain"/>
    <property type="match status" value="1"/>
</dbReference>
<keyword evidence="5" id="KW-1185">Reference proteome</keyword>
<reference evidence="3 4" key="1">
    <citation type="submission" date="2018-08" db="EMBL/GenBank/DDBJ databases">
        <title>Recombination of ecologically and evolutionarily significant loci maintains genetic cohesion in the Pseudomonas syringae species complex.</title>
        <authorList>
            <person name="Dillon M."/>
            <person name="Thakur S."/>
            <person name="Almeida R.N.D."/>
            <person name="Weir B.S."/>
            <person name="Guttman D.S."/>
        </authorList>
    </citation>
    <scope>NUCLEOTIDE SEQUENCE [LARGE SCALE GENOMIC DNA]</scope>
    <source>
        <strain evidence="3 4">ICMP 6917</strain>
    </source>
</reference>
<dbReference type="Proteomes" id="UP000278332">
    <property type="component" value="Unassembled WGS sequence"/>
</dbReference>
<reference evidence="2 5" key="2">
    <citation type="submission" date="2020-05" db="EMBL/GenBank/DDBJ databases">
        <title>Genetic diversity of Pseudomonas cichorii.</title>
        <authorList>
            <person name="Tani S."/>
            <person name="Yagi H."/>
            <person name="Hashimoto S."/>
            <person name="Iiyama K."/>
            <person name="Furuya N."/>
        </authorList>
    </citation>
    <scope>NUCLEOTIDE SEQUENCE [LARGE SCALE GENOMIC DNA]</scope>
    <source>
        <strain evidence="2 5">LMG 2162</strain>
    </source>
</reference>
<dbReference type="PANTHER" id="PTHR43638">
    <property type="entry name" value="OXIDOREDUCTASE, ALDO/KETO REDUCTASE FAMILY PROTEIN"/>
    <property type="match status" value="1"/>
</dbReference>
<evidence type="ECO:0000313" key="3">
    <source>
        <dbReference type="EMBL" id="RMR50545.1"/>
    </source>
</evidence>
<dbReference type="SUPFAM" id="SSF51430">
    <property type="entry name" value="NAD(P)-linked oxidoreductase"/>
    <property type="match status" value="1"/>
</dbReference>
<dbReference type="InterPro" id="IPR036812">
    <property type="entry name" value="NAD(P)_OxRdtase_dom_sf"/>
</dbReference>
<name>A0A3M4VFD5_PSECI</name>
<dbReference type="EMBL" id="BLWA01000003">
    <property type="protein sequence ID" value="GFM91784.1"/>
    <property type="molecule type" value="Genomic_DNA"/>
</dbReference>
<dbReference type="EMBL" id="RBRY01000176">
    <property type="protein sequence ID" value="RMR50545.1"/>
    <property type="molecule type" value="Genomic_DNA"/>
</dbReference>
<accession>A0A3M4VFD5</accession>
<evidence type="ECO:0000313" key="2">
    <source>
        <dbReference type="EMBL" id="GFM91784.1"/>
    </source>
</evidence>
<dbReference type="InterPro" id="IPR006311">
    <property type="entry name" value="TAT_signal"/>
</dbReference>
<gene>
    <name evidence="3" type="ORF">ALP84_00971</name>
    <name evidence="2" type="ORF">PSCICP_17560</name>
</gene>